<name>A0AAU2JV82_9ACTN</name>
<proteinExistence type="predicted"/>
<protein>
    <submittedName>
        <fullName evidence="2">DUF4097 domain-containing protein</fullName>
    </submittedName>
</protein>
<dbReference type="Pfam" id="PF13349">
    <property type="entry name" value="DUF4097"/>
    <property type="match status" value="1"/>
</dbReference>
<evidence type="ECO:0000313" key="2">
    <source>
        <dbReference type="EMBL" id="WTU76744.1"/>
    </source>
</evidence>
<accession>A0AAU2JV82</accession>
<gene>
    <name evidence="2" type="ORF">OG327_27340</name>
</gene>
<dbReference type="InterPro" id="IPR025164">
    <property type="entry name" value="Toastrack_DUF4097"/>
</dbReference>
<feature type="domain" description="DUF4097" evidence="1">
    <location>
        <begin position="56"/>
        <end position="264"/>
    </location>
</feature>
<sequence>MYEFSAGGPVAVRVRLHGGGCALTASEGARVAVRIEPEAPGREADRRAADRATVAFEDGRLTVRVPKGGGAGRLVGLPGGRVRVAVEAPAGSTLDFAADSADLDVRGLLGALKADIGSGDIAADRVTGDASIDTSSGSVHFRRADGAVSFGSGSGGLEVAHATGTVRFHSSSGDLVIGVAEGDVHVDTASGDLRIVEARGGSVHAKTSSGRIEVGVGEGVVVRRRRVTSTSGTCREDLAETVPVQAGARELTLDLKSTGGDIDVRRVVASRG</sequence>
<evidence type="ECO:0000259" key="1">
    <source>
        <dbReference type="Pfam" id="PF13349"/>
    </source>
</evidence>
<reference evidence="2" key="1">
    <citation type="submission" date="2022-10" db="EMBL/GenBank/DDBJ databases">
        <title>The complete genomes of actinobacterial strains from the NBC collection.</title>
        <authorList>
            <person name="Joergensen T.S."/>
            <person name="Alvarez Arevalo M."/>
            <person name="Sterndorff E.B."/>
            <person name="Faurdal D."/>
            <person name="Vuksanovic O."/>
            <person name="Mourched A.-S."/>
            <person name="Charusanti P."/>
            <person name="Shaw S."/>
            <person name="Blin K."/>
            <person name="Weber T."/>
        </authorList>
    </citation>
    <scope>NUCLEOTIDE SEQUENCE</scope>
    <source>
        <strain evidence="2">NBC_00049</strain>
    </source>
</reference>
<dbReference type="AlphaFoldDB" id="A0AAU2JV82"/>
<dbReference type="EMBL" id="CP108264">
    <property type="protein sequence ID" value="WTU76744.1"/>
    <property type="molecule type" value="Genomic_DNA"/>
</dbReference>
<organism evidence="2">
    <name type="scientific">Streptomyces sp. NBC_00049</name>
    <dbReference type="NCBI Taxonomy" id="2903617"/>
    <lineage>
        <taxon>Bacteria</taxon>
        <taxon>Bacillati</taxon>
        <taxon>Actinomycetota</taxon>
        <taxon>Actinomycetes</taxon>
        <taxon>Kitasatosporales</taxon>
        <taxon>Streptomycetaceae</taxon>
        <taxon>Streptomyces</taxon>
    </lineage>
</organism>